<dbReference type="VEuPathDB" id="FungiDB:BCV72DRAFT_130850"/>
<evidence type="ECO:0000256" key="1">
    <source>
        <dbReference type="SAM" id="Phobius"/>
    </source>
</evidence>
<sequence>MEIDSDEESFMIAANAQKCKFDIRFSQKLKQNSNSLVIPAIIENIKTYALLDTGSTCSLVTPTFFKYFGSALSFAKSIGTIQLAHTDSKFDRIGQNILYVFYNKSILNTHSISSLSFLMKMYPFVLVLIFYPGWT</sequence>
<keyword evidence="1" id="KW-1133">Transmembrane helix</keyword>
<keyword evidence="1" id="KW-0812">Transmembrane</keyword>
<name>A0A1X0R1S8_RHIZD</name>
<gene>
    <name evidence="2" type="ORF">BCV72DRAFT_130850</name>
</gene>
<dbReference type="Proteomes" id="UP000242414">
    <property type="component" value="Unassembled WGS sequence"/>
</dbReference>
<accession>A0A1X0R1S8</accession>
<reference evidence="2" key="1">
    <citation type="journal article" date="2016" name="Proc. Natl. Acad. Sci. U.S.A.">
        <title>Lipid metabolic changes in an early divergent fungus govern the establishment of a mutualistic symbiosis with endobacteria.</title>
        <authorList>
            <person name="Lastovetsky O.A."/>
            <person name="Gaspar M.L."/>
            <person name="Mondo S.J."/>
            <person name="LaButti K.M."/>
            <person name="Sandor L."/>
            <person name="Grigoriev I.V."/>
            <person name="Henry S.A."/>
            <person name="Pawlowska T.E."/>
        </authorList>
    </citation>
    <scope>NUCLEOTIDE SEQUENCE [LARGE SCALE GENOMIC DNA]</scope>
    <source>
        <strain evidence="2">ATCC 52814</strain>
    </source>
</reference>
<organism evidence="2">
    <name type="scientific">Rhizopus microsporus var. microsporus</name>
    <dbReference type="NCBI Taxonomy" id="86635"/>
    <lineage>
        <taxon>Eukaryota</taxon>
        <taxon>Fungi</taxon>
        <taxon>Fungi incertae sedis</taxon>
        <taxon>Mucoromycota</taxon>
        <taxon>Mucoromycotina</taxon>
        <taxon>Mucoromycetes</taxon>
        <taxon>Mucorales</taxon>
        <taxon>Mucorineae</taxon>
        <taxon>Rhizopodaceae</taxon>
        <taxon>Rhizopus</taxon>
    </lineage>
</organism>
<keyword evidence="1" id="KW-0472">Membrane</keyword>
<dbReference type="InterPro" id="IPR021109">
    <property type="entry name" value="Peptidase_aspartic_dom_sf"/>
</dbReference>
<protein>
    <submittedName>
        <fullName evidence="2">Uncharacterized protein</fullName>
    </submittedName>
</protein>
<feature type="transmembrane region" description="Helical" evidence="1">
    <location>
        <begin position="117"/>
        <end position="134"/>
    </location>
</feature>
<dbReference type="Gene3D" id="2.40.70.10">
    <property type="entry name" value="Acid Proteases"/>
    <property type="match status" value="1"/>
</dbReference>
<dbReference type="AlphaFoldDB" id="A0A1X0R1S8"/>
<proteinExistence type="predicted"/>
<dbReference type="EMBL" id="KV921932">
    <property type="protein sequence ID" value="ORE05975.1"/>
    <property type="molecule type" value="Genomic_DNA"/>
</dbReference>
<evidence type="ECO:0000313" key="2">
    <source>
        <dbReference type="EMBL" id="ORE05975.1"/>
    </source>
</evidence>
<dbReference type="OrthoDB" id="2289680at2759"/>